<proteinExistence type="predicted"/>
<protein>
    <recommendedName>
        <fullName evidence="3">4,5-dihydroxyphthalate decarboxylase</fullName>
    </recommendedName>
</protein>
<evidence type="ECO:0008006" key="3">
    <source>
        <dbReference type="Google" id="ProtNLM"/>
    </source>
</evidence>
<organism evidence="1 2">
    <name type="scientific">Georgenia alba</name>
    <dbReference type="NCBI Taxonomy" id="2233858"/>
    <lineage>
        <taxon>Bacteria</taxon>
        <taxon>Bacillati</taxon>
        <taxon>Actinomycetota</taxon>
        <taxon>Actinomycetes</taxon>
        <taxon>Micrococcales</taxon>
        <taxon>Bogoriellaceae</taxon>
        <taxon>Georgenia</taxon>
    </lineage>
</organism>
<dbReference type="Proteomes" id="UP001596455">
    <property type="component" value="Unassembled WGS sequence"/>
</dbReference>
<dbReference type="SUPFAM" id="SSF53850">
    <property type="entry name" value="Periplasmic binding protein-like II"/>
    <property type="match status" value="1"/>
</dbReference>
<sequence>MSPRPVRIGTRHWDHVTPIALGDVISDVPLAHRRLETTPDLWTSTELDVAETSLSRYVRARAAGDTRVTALPVFVMRGFRHRCIVVREDAPFERPADLAGGRVGLTGWPDSGNVWTRALLLDAGLALTDVAWWVGRLAADHPNFDRLGGTTPGAHVRVLDPEDSLLGALGGGRLDAVMTPFMPPGFYSGSGLRTLHRDSRAAERAYFERHRFVPGIHLIAARTELLERSPALAQELLDVFERAKQTAVRRRVKLQDVLPWLNEEIAATVPVFGSDWMPYGWAADRAMVAEFQRQLLAQDLLEEPVAERDLFPWPVDPTVPSLQEQPL</sequence>
<name>A0ABW2QBE6_9MICO</name>
<dbReference type="EMBL" id="JBHTCQ010000002">
    <property type="protein sequence ID" value="MFC7405793.1"/>
    <property type="molecule type" value="Genomic_DNA"/>
</dbReference>
<gene>
    <name evidence="1" type="ORF">ACFQQL_11785</name>
</gene>
<accession>A0ABW2QBE6</accession>
<reference evidence="2" key="1">
    <citation type="journal article" date="2019" name="Int. J. Syst. Evol. Microbiol.">
        <title>The Global Catalogue of Microorganisms (GCM) 10K type strain sequencing project: providing services to taxonomists for standard genome sequencing and annotation.</title>
        <authorList>
            <consortium name="The Broad Institute Genomics Platform"/>
            <consortium name="The Broad Institute Genome Sequencing Center for Infectious Disease"/>
            <person name="Wu L."/>
            <person name="Ma J."/>
        </authorList>
    </citation>
    <scope>NUCLEOTIDE SEQUENCE [LARGE SCALE GENOMIC DNA]</scope>
    <source>
        <strain evidence="2">JCM 1490</strain>
    </source>
</reference>
<keyword evidence="2" id="KW-1185">Reference proteome</keyword>
<evidence type="ECO:0000313" key="2">
    <source>
        <dbReference type="Proteomes" id="UP001596455"/>
    </source>
</evidence>
<evidence type="ECO:0000313" key="1">
    <source>
        <dbReference type="EMBL" id="MFC7405793.1"/>
    </source>
</evidence>
<dbReference type="RefSeq" id="WP_382394551.1">
    <property type="nucleotide sequence ID" value="NZ_JBHTCQ010000002.1"/>
</dbReference>
<dbReference type="Gene3D" id="3.40.190.10">
    <property type="entry name" value="Periplasmic binding protein-like II"/>
    <property type="match status" value="1"/>
</dbReference>
<comment type="caution">
    <text evidence="1">The sequence shown here is derived from an EMBL/GenBank/DDBJ whole genome shotgun (WGS) entry which is preliminary data.</text>
</comment>